<feature type="region of interest" description="Disordered" evidence="1">
    <location>
        <begin position="178"/>
        <end position="201"/>
    </location>
</feature>
<keyword evidence="3" id="KW-1185">Reference proteome</keyword>
<dbReference type="EMBL" id="JACRSP010000006">
    <property type="protein sequence ID" value="MBC8537232.1"/>
    <property type="molecule type" value="Genomic_DNA"/>
</dbReference>
<dbReference type="Proteomes" id="UP000620366">
    <property type="component" value="Unassembled WGS sequence"/>
</dbReference>
<gene>
    <name evidence="2" type="ORF">H8695_11090</name>
</gene>
<proteinExistence type="predicted"/>
<accession>A0A926DG73</accession>
<protein>
    <submittedName>
        <fullName evidence="2">Uncharacterized protein</fullName>
    </submittedName>
</protein>
<dbReference type="AlphaFoldDB" id="A0A926DG73"/>
<feature type="compositionally biased region" description="Basic and acidic residues" evidence="1">
    <location>
        <begin position="185"/>
        <end position="200"/>
    </location>
</feature>
<comment type="caution">
    <text evidence="2">The sequence shown here is derived from an EMBL/GenBank/DDBJ whole genome shotgun (WGS) entry which is preliminary data.</text>
</comment>
<organism evidence="2 3">
    <name type="scientific">Feifania hominis</name>
    <dbReference type="NCBI Taxonomy" id="2763660"/>
    <lineage>
        <taxon>Bacteria</taxon>
        <taxon>Bacillati</taxon>
        <taxon>Bacillota</taxon>
        <taxon>Clostridia</taxon>
        <taxon>Eubacteriales</taxon>
        <taxon>Feifaniaceae</taxon>
        <taxon>Feifania</taxon>
    </lineage>
</organism>
<name>A0A926DG73_9FIRM</name>
<evidence type="ECO:0000313" key="2">
    <source>
        <dbReference type="EMBL" id="MBC8537232.1"/>
    </source>
</evidence>
<reference evidence="2" key="1">
    <citation type="submission" date="2020-08" db="EMBL/GenBank/DDBJ databases">
        <title>Genome public.</title>
        <authorList>
            <person name="Liu C."/>
            <person name="Sun Q."/>
        </authorList>
    </citation>
    <scope>NUCLEOTIDE SEQUENCE</scope>
    <source>
        <strain evidence="2">BX7</strain>
    </source>
</reference>
<evidence type="ECO:0000256" key="1">
    <source>
        <dbReference type="SAM" id="MobiDB-lite"/>
    </source>
</evidence>
<evidence type="ECO:0000313" key="3">
    <source>
        <dbReference type="Proteomes" id="UP000620366"/>
    </source>
</evidence>
<sequence length="747" mass="84457">MDVETEELSREIGMLRDMIDNASIYDDAAQMKTRLGELEQQYARNRNAIDRRDGKESIQSGVMSTDWEQRDPWNLSQYRADESDRGVEAARGSESPLVTQARNDRPMYEKSNKKLGNRMWVLQTMQNMGDNSDKNKLEYDALAYMLGQNNEKLAEMEELDPTKVKYTSMSTDWSQRDPWNFSQLKADESDRGTREERKGESPLVTQAINDRAMYEKSNERILSELSKLENTGLHLTDRNVEYKALEYMLEQNNSKLALIDYILESPDPAAAYRLNPGEGYQSAIYDISEDPEEIAYLKAYYDEQVYNKKLRDAIARYGAEGNALTAQYNSAANVSQTDLMRAGVEAPDAEQYRQYQNRKGKIDYIVSALESQIGQNKIAGERREDSYRAYLTERDARKDPYYAPYKAAGKKTLTAQEAYDATPNKDSYGYFSVDVGNPVEFSFQNPDWQPRSEEIENPVRSEYLYMTDEQRDTYAYLLDARGKAAAQKYMDSIWRELTAKQQEAINEGLYEYCKDHKVVGTLINMASPVFKPIQMLGVIGQMTENIRTGRDRSIDPNAVTNFGYHLDQTSRAGVIDGLDPEQAAFLNGLMDAGQFGVTLAMPKSLRIAVLSSGNAAETATRISASGGSDEQALFAAVTVGVSEVILDDIKLADHIKFLNAGNVEKIQDELIRKFAKVGIDLSKKTLNKIAENVGDYAMNGEQSQYARLIRELMNQGQDSQQARENAFVEIFITNPVMESLIEKGLGK</sequence>